<feature type="region of interest" description="Disordered" evidence="4">
    <location>
        <begin position="480"/>
        <end position="556"/>
    </location>
</feature>
<feature type="repeat" description="ANK" evidence="3">
    <location>
        <begin position="85"/>
        <end position="117"/>
    </location>
</feature>
<keyword evidence="7" id="KW-1185">Reference proteome</keyword>
<evidence type="ECO:0000313" key="6">
    <source>
        <dbReference type="EMBL" id="CAK1540317.1"/>
    </source>
</evidence>
<dbReference type="InterPro" id="IPR001849">
    <property type="entry name" value="PH_domain"/>
</dbReference>
<organism evidence="6 7">
    <name type="scientific">Leptosia nina</name>
    <dbReference type="NCBI Taxonomy" id="320188"/>
    <lineage>
        <taxon>Eukaryota</taxon>
        <taxon>Metazoa</taxon>
        <taxon>Ecdysozoa</taxon>
        <taxon>Arthropoda</taxon>
        <taxon>Hexapoda</taxon>
        <taxon>Insecta</taxon>
        <taxon>Pterygota</taxon>
        <taxon>Neoptera</taxon>
        <taxon>Endopterygota</taxon>
        <taxon>Lepidoptera</taxon>
        <taxon>Glossata</taxon>
        <taxon>Ditrysia</taxon>
        <taxon>Papilionoidea</taxon>
        <taxon>Pieridae</taxon>
        <taxon>Pierinae</taxon>
        <taxon>Leptosia</taxon>
    </lineage>
</organism>
<feature type="compositionally biased region" description="Acidic residues" evidence="4">
    <location>
        <begin position="507"/>
        <end position="517"/>
    </location>
</feature>
<dbReference type="Pfam" id="PF12796">
    <property type="entry name" value="Ank_2"/>
    <property type="match status" value="1"/>
</dbReference>
<dbReference type="SMART" id="SM00233">
    <property type="entry name" value="PH"/>
    <property type="match status" value="1"/>
</dbReference>
<feature type="repeat" description="ANK" evidence="3">
    <location>
        <begin position="52"/>
        <end position="84"/>
    </location>
</feature>
<dbReference type="GO" id="GO:0031436">
    <property type="term" value="C:BRCA1-BARD1 complex"/>
    <property type="evidence" value="ECO:0007669"/>
    <property type="project" value="TreeGrafter"/>
</dbReference>
<reference evidence="6 7" key="1">
    <citation type="submission" date="2023-11" db="EMBL/GenBank/DDBJ databases">
        <authorList>
            <person name="Okamura Y."/>
        </authorList>
    </citation>
    <scope>NUCLEOTIDE SEQUENCE [LARGE SCALE GENOMIC DNA]</scope>
</reference>
<dbReference type="Gene3D" id="1.25.40.20">
    <property type="entry name" value="Ankyrin repeat-containing domain"/>
    <property type="match status" value="2"/>
</dbReference>
<dbReference type="InterPro" id="IPR002110">
    <property type="entry name" value="Ankyrin_rpt"/>
</dbReference>
<keyword evidence="1" id="KW-0677">Repeat</keyword>
<name>A0AAV1ITQ9_9NEOP</name>
<feature type="domain" description="PH" evidence="5">
    <location>
        <begin position="242"/>
        <end position="343"/>
    </location>
</feature>
<dbReference type="GO" id="GO:0085020">
    <property type="term" value="P:protein K6-linked ubiquitination"/>
    <property type="evidence" value="ECO:0007669"/>
    <property type="project" value="TreeGrafter"/>
</dbReference>
<dbReference type="GO" id="GO:0070531">
    <property type="term" value="C:BRCA1-A complex"/>
    <property type="evidence" value="ECO:0007669"/>
    <property type="project" value="TreeGrafter"/>
</dbReference>
<dbReference type="Pfam" id="PF13637">
    <property type="entry name" value="Ank_4"/>
    <property type="match status" value="1"/>
</dbReference>
<proteinExistence type="predicted"/>
<gene>
    <name evidence="6" type="ORF">LNINA_LOCUS379</name>
</gene>
<dbReference type="PANTHER" id="PTHR24171:SF8">
    <property type="entry name" value="BRCA1-ASSOCIATED RING DOMAIN PROTEIN 1"/>
    <property type="match status" value="1"/>
</dbReference>
<protein>
    <recommendedName>
        <fullName evidence="5">PH domain-containing protein</fullName>
    </recommendedName>
</protein>
<evidence type="ECO:0000256" key="1">
    <source>
        <dbReference type="ARBA" id="ARBA00022737"/>
    </source>
</evidence>
<comment type="caution">
    <text evidence="6">The sequence shown here is derived from an EMBL/GenBank/DDBJ whole genome shotgun (WGS) entry which is preliminary data.</text>
</comment>
<evidence type="ECO:0000256" key="4">
    <source>
        <dbReference type="SAM" id="MobiDB-lite"/>
    </source>
</evidence>
<dbReference type="EMBL" id="CAVLEF010000001">
    <property type="protein sequence ID" value="CAK1540317.1"/>
    <property type="molecule type" value="Genomic_DNA"/>
</dbReference>
<accession>A0AAV1ITQ9</accession>
<evidence type="ECO:0000313" key="7">
    <source>
        <dbReference type="Proteomes" id="UP001497472"/>
    </source>
</evidence>
<dbReference type="InterPro" id="IPR011993">
    <property type="entry name" value="PH-like_dom_sf"/>
</dbReference>
<feature type="repeat" description="ANK" evidence="3">
    <location>
        <begin position="180"/>
        <end position="212"/>
    </location>
</feature>
<dbReference type="PROSITE" id="PS50003">
    <property type="entry name" value="PH_DOMAIN"/>
    <property type="match status" value="1"/>
</dbReference>
<dbReference type="SMART" id="SM00248">
    <property type="entry name" value="ANK"/>
    <property type="match status" value="4"/>
</dbReference>
<dbReference type="GO" id="GO:0004842">
    <property type="term" value="F:ubiquitin-protein transferase activity"/>
    <property type="evidence" value="ECO:0007669"/>
    <property type="project" value="TreeGrafter"/>
</dbReference>
<evidence type="ECO:0000259" key="5">
    <source>
        <dbReference type="PROSITE" id="PS50003"/>
    </source>
</evidence>
<keyword evidence="2 3" id="KW-0040">ANK repeat</keyword>
<dbReference type="Proteomes" id="UP001497472">
    <property type="component" value="Unassembled WGS sequence"/>
</dbReference>
<dbReference type="InterPro" id="IPR036770">
    <property type="entry name" value="Ankyrin_rpt-contain_sf"/>
</dbReference>
<sequence>MANTNTSQEAEESLLYSARHGELAVVKALLEAKHEGKLTLNLNCKGKIRGNLGWTPLHLATYFGHKEVVVVLLEAGVNVDEVNEDGDTALHKASFIGNEELVILLLNHNADVNIMNGEGKTPCEVSKTQDVQRLLEAADRAMRLERERKLLNAAKDGRIEDVQELLSGSNPPNINCVDAQGNSCLHCAAYRGHARVAVLLLQNGIDTTLKNNGGQLAIDIAKDNDMREVLSVRPVQRLQRTASRFEGPLLKKSRFLGWRPVWAVLQRGVLLYYGNRAEAARDSSRWRDKKYMDAAKLNAPDTEPALIVISFSDGETHRLAVPPGENVAACRQSWITALKEHIAYSGHYLWAGAAPDAAREATEDLEDECKPLGSMQDALTSANNHLALMKTQLGECEVILRALDKTTQGNSLQYSAYMRFQHVFGSGHAALQALRHCTALVAQTRDRDATALAREVERNRVLEEALAALARTHHALEMSVAEELTKSKRKKKTPRSQHDSKENFFDVYDDSEDDDDTLVTAGLSSPLGALSPWGSSPDLTRRTPIGSDNGDVTPTNENQELFERRLSGSFTSGSPQSLHTAISPCSSRGTLVSQDGHVYRNARTYRKNNIPSSKWSL</sequence>
<dbReference type="PANTHER" id="PTHR24171">
    <property type="entry name" value="ANKYRIN REPEAT DOMAIN-CONTAINING PROTEIN 39-RELATED"/>
    <property type="match status" value="1"/>
</dbReference>
<dbReference type="SUPFAM" id="SSF48403">
    <property type="entry name" value="Ankyrin repeat"/>
    <property type="match status" value="1"/>
</dbReference>
<dbReference type="SUPFAM" id="SSF50729">
    <property type="entry name" value="PH domain-like"/>
    <property type="match status" value="1"/>
</dbReference>
<dbReference type="PROSITE" id="PS50297">
    <property type="entry name" value="ANK_REP_REGION"/>
    <property type="match status" value="3"/>
</dbReference>
<evidence type="ECO:0000256" key="3">
    <source>
        <dbReference type="PROSITE-ProRule" id="PRU00023"/>
    </source>
</evidence>
<dbReference type="PRINTS" id="PR01415">
    <property type="entry name" value="ANKYRIN"/>
</dbReference>
<dbReference type="AlphaFoldDB" id="A0AAV1ITQ9"/>
<dbReference type="Gene3D" id="2.30.29.30">
    <property type="entry name" value="Pleckstrin-homology domain (PH domain)/Phosphotyrosine-binding domain (PTB)"/>
    <property type="match status" value="1"/>
</dbReference>
<evidence type="ECO:0000256" key="2">
    <source>
        <dbReference type="ARBA" id="ARBA00023043"/>
    </source>
</evidence>
<dbReference type="PROSITE" id="PS50088">
    <property type="entry name" value="ANK_REPEAT"/>
    <property type="match status" value="3"/>
</dbReference>